<evidence type="ECO:0000313" key="4">
    <source>
        <dbReference type="EMBL" id="CAI6377820.1"/>
    </source>
</evidence>
<feature type="domain" description="Chromo" evidence="3">
    <location>
        <begin position="67"/>
        <end position="117"/>
    </location>
</feature>
<dbReference type="Pfam" id="PF01393">
    <property type="entry name" value="Chromo_shadow"/>
    <property type="match status" value="2"/>
</dbReference>
<accession>A0AAV0YA52</accession>
<dbReference type="SMART" id="SM00300">
    <property type="entry name" value="ChSh"/>
    <property type="match status" value="2"/>
</dbReference>
<name>A0AAV0YA52_9HEMI</name>
<dbReference type="CDD" id="cd00034">
    <property type="entry name" value="CSD"/>
    <property type="match status" value="2"/>
</dbReference>
<keyword evidence="5" id="KW-1185">Reference proteome</keyword>
<feature type="domain" description="Chromo" evidence="3">
    <location>
        <begin position="6"/>
        <end position="64"/>
    </location>
</feature>
<evidence type="ECO:0000259" key="3">
    <source>
        <dbReference type="PROSITE" id="PS50013"/>
    </source>
</evidence>
<dbReference type="InterPro" id="IPR016197">
    <property type="entry name" value="Chromo-like_dom_sf"/>
</dbReference>
<keyword evidence="2" id="KW-0539">Nucleus</keyword>
<dbReference type="GO" id="GO:0005694">
    <property type="term" value="C:chromosome"/>
    <property type="evidence" value="ECO:0007669"/>
    <property type="project" value="UniProtKB-ARBA"/>
</dbReference>
<reference evidence="4 5" key="1">
    <citation type="submission" date="2023-01" db="EMBL/GenBank/DDBJ databases">
        <authorList>
            <person name="Whitehead M."/>
        </authorList>
    </citation>
    <scope>NUCLEOTIDE SEQUENCE [LARGE SCALE GENOMIC DNA]</scope>
</reference>
<dbReference type="AlphaFoldDB" id="A0AAV0YA52"/>
<comment type="subcellular location">
    <subcellularLocation>
        <location evidence="1">Nucleus</location>
    </subcellularLocation>
</comment>
<dbReference type="PROSITE" id="PS50013">
    <property type="entry name" value="CHROMO_2"/>
    <property type="match status" value="2"/>
</dbReference>
<organism evidence="4 5">
    <name type="scientific">Macrosiphum euphorbiae</name>
    <name type="common">potato aphid</name>
    <dbReference type="NCBI Taxonomy" id="13131"/>
    <lineage>
        <taxon>Eukaryota</taxon>
        <taxon>Metazoa</taxon>
        <taxon>Ecdysozoa</taxon>
        <taxon>Arthropoda</taxon>
        <taxon>Hexapoda</taxon>
        <taxon>Insecta</taxon>
        <taxon>Pterygota</taxon>
        <taxon>Neoptera</taxon>
        <taxon>Paraneoptera</taxon>
        <taxon>Hemiptera</taxon>
        <taxon>Sternorrhyncha</taxon>
        <taxon>Aphidomorpha</taxon>
        <taxon>Aphidoidea</taxon>
        <taxon>Aphididae</taxon>
        <taxon>Macrosiphini</taxon>
        <taxon>Macrosiphum</taxon>
    </lineage>
</organism>
<sequence>MASSVRKAERIMGATNAGGELYYFMKWEDIESIEVVSAKEVDIMYPQIVKNFYQEKVLSDQKSTMNKNYEEIMAVYNCGGKLTYLMKFEGMDVVECVPAQAANLMCPQIVIKFYEERISHGPVQINSGDENDE</sequence>
<comment type="caution">
    <text evidence="4">The sequence shown here is derived from an EMBL/GenBank/DDBJ whole genome shotgun (WGS) entry which is preliminary data.</text>
</comment>
<dbReference type="EMBL" id="CARXXK010001871">
    <property type="protein sequence ID" value="CAI6377820.1"/>
    <property type="molecule type" value="Genomic_DNA"/>
</dbReference>
<dbReference type="InterPro" id="IPR000953">
    <property type="entry name" value="Chromo/chromo_shadow_dom"/>
</dbReference>
<evidence type="ECO:0000313" key="5">
    <source>
        <dbReference type="Proteomes" id="UP001160148"/>
    </source>
</evidence>
<dbReference type="GO" id="GO:0005634">
    <property type="term" value="C:nucleus"/>
    <property type="evidence" value="ECO:0007669"/>
    <property type="project" value="UniProtKB-SubCell"/>
</dbReference>
<dbReference type="Gene3D" id="2.40.50.40">
    <property type="match status" value="2"/>
</dbReference>
<protein>
    <recommendedName>
        <fullName evidence="3">Chromo domain-containing protein</fullName>
    </recommendedName>
</protein>
<evidence type="ECO:0000256" key="1">
    <source>
        <dbReference type="ARBA" id="ARBA00004123"/>
    </source>
</evidence>
<dbReference type="Proteomes" id="UP001160148">
    <property type="component" value="Unassembled WGS sequence"/>
</dbReference>
<evidence type="ECO:0000256" key="2">
    <source>
        <dbReference type="ARBA" id="ARBA00023242"/>
    </source>
</evidence>
<dbReference type="SUPFAM" id="SSF54160">
    <property type="entry name" value="Chromo domain-like"/>
    <property type="match status" value="2"/>
</dbReference>
<proteinExistence type="predicted"/>
<dbReference type="InterPro" id="IPR008251">
    <property type="entry name" value="Chromo_shadow_dom"/>
</dbReference>
<gene>
    <name evidence="4" type="ORF">MEUPH1_LOCUS31020</name>
</gene>
<dbReference type="InterPro" id="IPR051219">
    <property type="entry name" value="Heterochromatin_chromo-domain"/>
</dbReference>
<dbReference type="PANTHER" id="PTHR22812">
    <property type="entry name" value="CHROMOBOX PROTEIN"/>
    <property type="match status" value="1"/>
</dbReference>